<dbReference type="EMBL" id="ML178822">
    <property type="protein sequence ID" value="TFL02322.1"/>
    <property type="molecule type" value="Genomic_DNA"/>
</dbReference>
<dbReference type="Proteomes" id="UP000305067">
    <property type="component" value="Unassembled WGS sequence"/>
</dbReference>
<keyword evidence="1" id="KW-1133">Transmembrane helix</keyword>
<gene>
    <name evidence="2" type="ORF">BDV98DRAFT_423417</name>
</gene>
<evidence type="ECO:0000313" key="2">
    <source>
        <dbReference type="EMBL" id="TFL02322.1"/>
    </source>
</evidence>
<keyword evidence="3" id="KW-1185">Reference proteome</keyword>
<evidence type="ECO:0000313" key="3">
    <source>
        <dbReference type="Proteomes" id="UP000305067"/>
    </source>
</evidence>
<sequence>MYSDLPLLVHVTAGQLYFQYTRLDAVGAQDSLRLLILILCLLTLLHFLLIPLASFMMCNFRGLLINDDSRSHNGFGGVTSLSYLVPCVVDEGTS</sequence>
<reference evidence="2 3" key="1">
    <citation type="journal article" date="2019" name="Nat. Ecol. Evol.">
        <title>Megaphylogeny resolves global patterns of mushroom evolution.</title>
        <authorList>
            <person name="Varga T."/>
            <person name="Krizsan K."/>
            <person name="Foldi C."/>
            <person name="Dima B."/>
            <person name="Sanchez-Garcia M."/>
            <person name="Sanchez-Ramirez S."/>
            <person name="Szollosi G.J."/>
            <person name="Szarkandi J.G."/>
            <person name="Papp V."/>
            <person name="Albert L."/>
            <person name="Andreopoulos W."/>
            <person name="Angelini C."/>
            <person name="Antonin V."/>
            <person name="Barry K.W."/>
            <person name="Bougher N.L."/>
            <person name="Buchanan P."/>
            <person name="Buyck B."/>
            <person name="Bense V."/>
            <person name="Catcheside P."/>
            <person name="Chovatia M."/>
            <person name="Cooper J."/>
            <person name="Damon W."/>
            <person name="Desjardin D."/>
            <person name="Finy P."/>
            <person name="Geml J."/>
            <person name="Haridas S."/>
            <person name="Hughes K."/>
            <person name="Justo A."/>
            <person name="Karasinski D."/>
            <person name="Kautmanova I."/>
            <person name="Kiss B."/>
            <person name="Kocsube S."/>
            <person name="Kotiranta H."/>
            <person name="LaButti K.M."/>
            <person name="Lechner B.E."/>
            <person name="Liimatainen K."/>
            <person name="Lipzen A."/>
            <person name="Lukacs Z."/>
            <person name="Mihaltcheva S."/>
            <person name="Morgado L.N."/>
            <person name="Niskanen T."/>
            <person name="Noordeloos M.E."/>
            <person name="Ohm R.A."/>
            <person name="Ortiz-Santana B."/>
            <person name="Ovrebo C."/>
            <person name="Racz N."/>
            <person name="Riley R."/>
            <person name="Savchenko A."/>
            <person name="Shiryaev A."/>
            <person name="Soop K."/>
            <person name="Spirin V."/>
            <person name="Szebenyi C."/>
            <person name="Tomsovsky M."/>
            <person name="Tulloss R.E."/>
            <person name="Uehling J."/>
            <person name="Grigoriev I.V."/>
            <person name="Vagvolgyi C."/>
            <person name="Papp T."/>
            <person name="Martin F.M."/>
            <person name="Miettinen O."/>
            <person name="Hibbett D.S."/>
            <person name="Nagy L.G."/>
        </authorList>
    </citation>
    <scope>NUCLEOTIDE SEQUENCE [LARGE SCALE GENOMIC DNA]</scope>
    <source>
        <strain evidence="2 3">CBS 309.79</strain>
    </source>
</reference>
<evidence type="ECO:0000256" key="1">
    <source>
        <dbReference type="SAM" id="Phobius"/>
    </source>
</evidence>
<protein>
    <submittedName>
        <fullName evidence="2">Uncharacterized protein</fullName>
    </submittedName>
</protein>
<keyword evidence="1" id="KW-0812">Transmembrane</keyword>
<proteinExistence type="predicted"/>
<organism evidence="2 3">
    <name type="scientific">Pterulicium gracile</name>
    <dbReference type="NCBI Taxonomy" id="1884261"/>
    <lineage>
        <taxon>Eukaryota</taxon>
        <taxon>Fungi</taxon>
        <taxon>Dikarya</taxon>
        <taxon>Basidiomycota</taxon>
        <taxon>Agaricomycotina</taxon>
        <taxon>Agaricomycetes</taxon>
        <taxon>Agaricomycetidae</taxon>
        <taxon>Agaricales</taxon>
        <taxon>Pleurotineae</taxon>
        <taxon>Pterulaceae</taxon>
        <taxon>Pterulicium</taxon>
    </lineage>
</organism>
<keyword evidence="1" id="KW-0472">Membrane</keyword>
<name>A0A5C3QKM8_9AGAR</name>
<dbReference type="AlphaFoldDB" id="A0A5C3QKM8"/>
<accession>A0A5C3QKM8</accession>
<feature type="transmembrane region" description="Helical" evidence="1">
    <location>
        <begin position="34"/>
        <end position="55"/>
    </location>
</feature>